<dbReference type="InterPro" id="IPR016181">
    <property type="entry name" value="Acyl_CoA_acyltransferase"/>
</dbReference>
<evidence type="ECO:0000259" key="3">
    <source>
        <dbReference type="PROSITE" id="PS51186"/>
    </source>
</evidence>
<dbReference type="Proteomes" id="UP001523550">
    <property type="component" value="Unassembled WGS sequence"/>
</dbReference>
<accession>A0ABT1G6S5</accession>
<dbReference type="PANTHER" id="PTHR43877">
    <property type="entry name" value="AMINOALKYLPHOSPHONATE N-ACETYLTRANSFERASE-RELATED-RELATED"/>
    <property type="match status" value="1"/>
</dbReference>
<dbReference type="EMBL" id="JALJYF010000001">
    <property type="protein sequence ID" value="MCP1726792.1"/>
    <property type="molecule type" value="Genomic_DNA"/>
</dbReference>
<dbReference type="PROSITE" id="PS51186">
    <property type="entry name" value="GNAT"/>
    <property type="match status" value="1"/>
</dbReference>
<keyword evidence="5" id="KW-1185">Reference proteome</keyword>
<name>A0ABT1G6S5_9GAMM</name>
<proteinExistence type="predicted"/>
<evidence type="ECO:0000256" key="1">
    <source>
        <dbReference type="ARBA" id="ARBA00022679"/>
    </source>
</evidence>
<evidence type="ECO:0000313" key="4">
    <source>
        <dbReference type="EMBL" id="MCP1726792.1"/>
    </source>
</evidence>
<dbReference type="Gene3D" id="3.40.630.30">
    <property type="match status" value="1"/>
</dbReference>
<dbReference type="CDD" id="cd04301">
    <property type="entry name" value="NAT_SF"/>
    <property type="match status" value="1"/>
</dbReference>
<comment type="caution">
    <text evidence="4">The sequence shown here is derived from an EMBL/GenBank/DDBJ whole genome shotgun (WGS) entry which is preliminary data.</text>
</comment>
<sequence>MNKQFTVRPAQWPDDVPALREVREPVFVEEQQVPLALEWDEDDPKCIHVLAHDGEGRPIGTGRLSRDGKVGRMAVLKPWRGHGVGGAILQALLDEARKAGIPECRLHGQTSALGFYNRYGFKAEGEEFMEAGIPHYLMRLRISEDAS</sequence>
<keyword evidence="2" id="KW-0012">Acyltransferase</keyword>
<dbReference type="SUPFAM" id="SSF55729">
    <property type="entry name" value="Acyl-CoA N-acyltransferases (Nat)"/>
    <property type="match status" value="1"/>
</dbReference>
<gene>
    <name evidence="4" type="ORF">J2T60_000757</name>
</gene>
<reference evidence="4 5" key="1">
    <citation type="submission" date="2022-03" db="EMBL/GenBank/DDBJ databases">
        <title>Genomic Encyclopedia of Type Strains, Phase III (KMG-III): the genomes of soil and plant-associated and newly described type strains.</title>
        <authorList>
            <person name="Whitman W."/>
        </authorList>
    </citation>
    <scope>NUCLEOTIDE SEQUENCE [LARGE SCALE GENOMIC DNA]</scope>
    <source>
        <strain evidence="4 5">BSker1</strain>
    </source>
</reference>
<dbReference type="InterPro" id="IPR000182">
    <property type="entry name" value="GNAT_dom"/>
</dbReference>
<dbReference type="RefSeq" id="WP_253445649.1">
    <property type="nucleotide sequence ID" value="NZ_JALJYF010000001.1"/>
</dbReference>
<feature type="domain" description="N-acetyltransferase" evidence="3">
    <location>
        <begin position="5"/>
        <end position="143"/>
    </location>
</feature>
<evidence type="ECO:0000256" key="2">
    <source>
        <dbReference type="ARBA" id="ARBA00023315"/>
    </source>
</evidence>
<dbReference type="Pfam" id="PF13673">
    <property type="entry name" value="Acetyltransf_10"/>
    <property type="match status" value="1"/>
</dbReference>
<protein>
    <submittedName>
        <fullName evidence="4">GNAT family N-acyltransferase</fullName>
    </submittedName>
</protein>
<evidence type="ECO:0000313" key="5">
    <source>
        <dbReference type="Proteomes" id="UP001523550"/>
    </source>
</evidence>
<dbReference type="InterPro" id="IPR050832">
    <property type="entry name" value="Bact_Acetyltransf"/>
</dbReference>
<organism evidence="4 5">
    <name type="scientific">Natronospira proteinivora</name>
    <dbReference type="NCBI Taxonomy" id="1807133"/>
    <lineage>
        <taxon>Bacteria</taxon>
        <taxon>Pseudomonadati</taxon>
        <taxon>Pseudomonadota</taxon>
        <taxon>Gammaproteobacteria</taxon>
        <taxon>Natronospirales</taxon>
        <taxon>Natronospiraceae</taxon>
        <taxon>Natronospira</taxon>
    </lineage>
</organism>
<keyword evidence="1" id="KW-0808">Transferase</keyword>